<dbReference type="EMBL" id="JBBHLL010000190">
    <property type="protein sequence ID" value="KAK7810655.1"/>
    <property type="molecule type" value="Genomic_DNA"/>
</dbReference>
<dbReference type="GO" id="GO:0022626">
    <property type="term" value="C:cytosolic ribosome"/>
    <property type="evidence" value="ECO:0007669"/>
    <property type="project" value="UniProtKB-ARBA"/>
</dbReference>
<dbReference type="InterPro" id="IPR012677">
    <property type="entry name" value="Nucleotide-bd_a/b_plait_sf"/>
</dbReference>
<feature type="region of interest" description="Disordered" evidence="4">
    <location>
        <begin position="274"/>
        <end position="298"/>
    </location>
</feature>
<organism evidence="6 7">
    <name type="scientific">Myodes glareolus</name>
    <name type="common">Bank vole</name>
    <name type="synonym">Clethrionomys glareolus</name>
    <dbReference type="NCBI Taxonomy" id="447135"/>
    <lineage>
        <taxon>Eukaryota</taxon>
        <taxon>Metazoa</taxon>
        <taxon>Chordata</taxon>
        <taxon>Craniata</taxon>
        <taxon>Vertebrata</taxon>
        <taxon>Euteleostomi</taxon>
        <taxon>Mammalia</taxon>
        <taxon>Eutheria</taxon>
        <taxon>Euarchontoglires</taxon>
        <taxon>Glires</taxon>
        <taxon>Rodentia</taxon>
        <taxon>Myomorpha</taxon>
        <taxon>Muroidea</taxon>
        <taxon>Cricetidae</taxon>
        <taxon>Arvicolinae</taxon>
        <taxon>Myodes</taxon>
    </lineage>
</organism>
<feature type="domain" description="Large ribosomal subunit protein uL23 N-terminal" evidence="5">
    <location>
        <begin position="83"/>
        <end position="117"/>
    </location>
</feature>
<evidence type="ECO:0000313" key="7">
    <source>
        <dbReference type="Proteomes" id="UP001488838"/>
    </source>
</evidence>
<dbReference type="InterPro" id="IPR005633">
    <property type="entry name" value="Ribosomal_uL23_N"/>
</dbReference>
<dbReference type="InterPro" id="IPR012678">
    <property type="entry name" value="Ribosomal_uL23/eL15/eS24_sf"/>
</dbReference>
<keyword evidence="7" id="KW-1185">Reference proteome</keyword>
<proteinExistence type="inferred from homology"/>
<dbReference type="Pfam" id="PF03939">
    <property type="entry name" value="Ribosomal_L23eN"/>
    <property type="match status" value="1"/>
</dbReference>
<name>A0AAW0I8T3_MYOGA</name>
<dbReference type="InterPro" id="IPR013025">
    <property type="entry name" value="Ribosomal_uL23-like"/>
</dbReference>
<evidence type="ECO:0000256" key="2">
    <source>
        <dbReference type="ARBA" id="ARBA00022980"/>
    </source>
</evidence>
<comment type="similarity">
    <text evidence="1">Belongs to the universal ribosomal protein uL23 family.</text>
</comment>
<evidence type="ECO:0000256" key="1">
    <source>
        <dbReference type="ARBA" id="ARBA00006700"/>
    </source>
</evidence>
<dbReference type="GO" id="GO:0006412">
    <property type="term" value="P:translation"/>
    <property type="evidence" value="ECO:0007669"/>
    <property type="project" value="InterPro"/>
</dbReference>
<reference evidence="6 7" key="1">
    <citation type="journal article" date="2023" name="bioRxiv">
        <title>Conserved and derived expression patterns and positive selection on dental genes reveal complex evolutionary context of ever-growing rodent molars.</title>
        <authorList>
            <person name="Calamari Z.T."/>
            <person name="Song A."/>
            <person name="Cohen E."/>
            <person name="Akter M."/>
            <person name="Roy R.D."/>
            <person name="Hallikas O."/>
            <person name="Christensen M.M."/>
            <person name="Li P."/>
            <person name="Marangoni P."/>
            <person name="Jernvall J."/>
            <person name="Klein O.D."/>
        </authorList>
    </citation>
    <scope>NUCLEOTIDE SEQUENCE [LARGE SCALE GENOMIC DNA]</scope>
    <source>
        <strain evidence="6">V071</strain>
    </source>
</reference>
<evidence type="ECO:0000256" key="4">
    <source>
        <dbReference type="SAM" id="MobiDB-lite"/>
    </source>
</evidence>
<dbReference type="SUPFAM" id="SSF54189">
    <property type="entry name" value="Ribosomal proteins S24e, L23 and L15e"/>
    <property type="match status" value="1"/>
</dbReference>
<comment type="caution">
    <text evidence="6">The sequence shown here is derived from an EMBL/GenBank/DDBJ whole genome shotgun (WGS) entry which is preliminary data.</text>
</comment>
<dbReference type="GO" id="GO:0044391">
    <property type="term" value="C:ribosomal subunit"/>
    <property type="evidence" value="ECO:0007669"/>
    <property type="project" value="UniProtKB-ARBA"/>
</dbReference>
<protein>
    <recommendedName>
        <fullName evidence="5">Large ribosomal subunit protein uL23 N-terminal domain-containing protein</fullName>
    </recommendedName>
</protein>
<keyword evidence="3" id="KW-0687">Ribonucleoprotein</keyword>
<gene>
    <name evidence="6" type="ORF">U0070_012781</name>
</gene>
<evidence type="ECO:0000256" key="3">
    <source>
        <dbReference type="ARBA" id="ARBA00023274"/>
    </source>
</evidence>
<dbReference type="Proteomes" id="UP001488838">
    <property type="component" value="Unassembled WGS sequence"/>
</dbReference>
<dbReference type="PANTHER" id="PTHR11620">
    <property type="entry name" value="60S RIBOSOMAL PROTEIN L23A"/>
    <property type="match status" value="1"/>
</dbReference>
<sequence length="298" mass="32507">MGTNGDDGGVRIDGGDDDHGHDGCGGLNSCSSKSLFFKLLGNFLCLSASHHSTGELDLQASHGSITYKLVTTIGVASTLKPVKALKAKRAVLKGIHSHKKKICTSPTFRRPKTLRLWNREEDGRQQHTVFTVDVKANKHQIKQAVKKLYDTDVAKVNTLIRPNREKKEHFESTSTGVQILQIKGNGGSAMSCGERQQNEKALRQFSEAPLMAVEEPQLHTLVSSPKAINTITVGVKFSHVVPRYRLASKNHAVHIGYFCSKALMPLGRAGISQHGGDPDKMEPIPYIGNRPCSGRVTP</sequence>
<evidence type="ECO:0000259" key="5">
    <source>
        <dbReference type="Pfam" id="PF03939"/>
    </source>
</evidence>
<dbReference type="Gene3D" id="3.30.70.330">
    <property type="match status" value="1"/>
</dbReference>
<dbReference type="Pfam" id="PF00276">
    <property type="entry name" value="Ribosomal_L23"/>
    <property type="match status" value="1"/>
</dbReference>
<accession>A0AAW0I8T3</accession>
<dbReference type="GO" id="GO:0003735">
    <property type="term" value="F:structural constituent of ribosome"/>
    <property type="evidence" value="ECO:0007669"/>
    <property type="project" value="InterPro"/>
</dbReference>
<keyword evidence="2" id="KW-0689">Ribosomal protein</keyword>
<dbReference type="AlphaFoldDB" id="A0AAW0I8T3"/>
<evidence type="ECO:0000313" key="6">
    <source>
        <dbReference type="EMBL" id="KAK7810655.1"/>
    </source>
</evidence>